<dbReference type="InterPro" id="IPR000477">
    <property type="entry name" value="RT_dom"/>
</dbReference>
<dbReference type="InterPro" id="IPR058912">
    <property type="entry name" value="HTH_animal"/>
</dbReference>
<evidence type="ECO:0000313" key="4">
    <source>
        <dbReference type="RefSeq" id="XP_022814510.1"/>
    </source>
</evidence>
<dbReference type="OrthoDB" id="6782675at2759"/>
<dbReference type="PROSITE" id="PS50878">
    <property type="entry name" value="RT_POL"/>
    <property type="match status" value="1"/>
</dbReference>
<evidence type="ECO:0000259" key="2">
    <source>
        <dbReference type="PROSITE" id="PS50878"/>
    </source>
</evidence>
<dbReference type="InterPro" id="IPR035901">
    <property type="entry name" value="GIY-YIG_endonuc_sf"/>
</dbReference>
<dbReference type="InterPro" id="IPR000305">
    <property type="entry name" value="GIY-YIG_endonuc"/>
</dbReference>
<dbReference type="KEGG" id="sliu:111348209"/>
<dbReference type="CDD" id="cd10442">
    <property type="entry name" value="GIY-YIG_PLEs"/>
    <property type="match status" value="1"/>
</dbReference>
<reference evidence="4" key="1">
    <citation type="submission" date="2025-08" db="UniProtKB">
        <authorList>
            <consortium name="RefSeq"/>
        </authorList>
    </citation>
    <scope>IDENTIFICATION</scope>
    <source>
        <strain evidence="4">Ishihara</strain>
        <tissue evidence="4">Whole body</tissue>
    </source>
</reference>
<dbReference type="PANTHER" id="PTHR21301">
    <property type="entry name" value="REVERSE TRANSCRIPTASE"/>
    <property type="match status" value="1"/>
</dbReference>
<accession>A0A9J7DLR6</accession>
<dbReference type="CDD" id="cd00304">
    <property type="entry name" value="RT_like"/>
    <property type="match status" value="1"/>
</dbReference>
<feature type="domain" description="Reverse transcriptase" evidence="2">
    <location>
        <begin position="192"/>
        <end position="434"/>
    </location>
</feature>
<dbReference type="Pfam" id="PF26215">
    <property type="entry name" value="HTH_animal"/>
    <property type="match status" value="1"/>
</dbReference>
<protein>
    <submittedName>
        <fullName evidence="4">Uncharacterized protein LOC111348209</fullName>
    </submittedName>
</protein>
<organism evidence="3 4">
    <name type="scientific">Spodoptera litura</name>
    <name type="common">Asian cotton leafworm</name>
    <dbReference type="NCBI Taxonomy" id="69820"/>
    <lineage>
        <taxon>Eukaryota</taxon>
        <taxon>Metazoa</taxon>
        <taxon>Ecdysozoa</taxon>
        <taxon>Arthropoda</taxon>
        <taxon>Hexapoda</taxon>
        <taxon>Insecta</taxon>
        <taxon>Pterygota</taxon>
        <taxon>Neoptera</taxon>
        <taxon>Endopterygota</taxon>
        <taxon>Lepidoptera</taxon>
        <taxon>Glossata</taxon>
        <taxon>Ditrysia</taxon>
        <taxon>Noctuoidea</taxon>
        <taxon>Noctuidae</taxon>
        <taxon>Amphipyrinae</taxon>
        <taxon>Spodoptera</taxon>
    </lineage>
</organism>
<dbReference type="GeneID" id="111348209"/>
<dbReference type="PANTHER" id="PTHR21301:SF10">
    <property type="entry name" value="REVERSE TRANSCRIPTASE DOMAIN-CONTAINING PROTEIN"/>
    <property type="match status" value="1"/>
</dbReference>
<evidence type="ECO:0000259" key="1">
    <source>
        <dbReference type="PROSITE" id="PS50164"/>
    </source>
</evidence>
<sequence length="687" mass="79829">MAVSTSILSIKDKHNNEFYDSECMQSKAHAVELRIDPLRYAVVNKLQVAVDKPTISALGKGLNFAITPKQLPYEIVICSIEEAIFQNNIPINDAEKIRHDVAAILCESKLPRSNITRKERKALIDIRNNKNIKVLKSDKQNVVVVMYTSEYNNQMKNLLNNEKLYKPVSYNNTAKTHHLQAVRKYQEVFTTDEFEKLDKPAPQQPPRLYGLPKICEDSVLLEPILCQIDSPIYDLAKHMVQALQPLVENSSRFVKDSRHFVEIIKDIKLEPNDIMVNLNVQSLYINISIIECLNIVDLNILPLSYMNLLEICLFGNYFLFQDKCYLQTDGLTMGNPVSPILANLWMEKFESKALRNGQNIIKVWKRNVDEIFCIFTGSKADVEQYITYLSSINKNIKFTYEMERDRTLAFLDVKVSVKADRTLSHSVYWKPTDIGRLLHATSQHHPRFLQSVITSLMDKAYDLCDSEHLEQEIDYIHEVIRKNGYQIKRRCERLKTREQPLVKRQPTYMPYIKGVTNKIGLILLKEYSIPTIYQPGIKIKQIINKPKDDSRLRKPGIYKINCSCGLSYIGQTKRPIIKRFKEHQADLKRKQINKSAIAEHVFLSGRGHSIEDHVKVLYTDRRNHSRNHSRIVREAIEIRKHYPYTLNRNDGFKLSAKWNQVIEKIIKKTRPPCKKSIIVMDTDSLEW</sequence>
<name>A0A9J7DLR6_SPOLT</name>
<keyword evidence="3" id="KW-1185">Reference proteome</keyword>
<evidence type="ECO:0000313" key="3">
    <source>
        <dbReference type="Proteomes" id="UP000301870"/>
    </source>
</evidence>
<proteinExistence type="predicted"/>
<feature type="domain" description="GIY-YIG" evidence="1">
    <location>
        <begin position="553"/>
        <end position="648"/>
    </location>
</feature>
<dbReference type="PROSITE" id="PS50164">
    <property type="entry name" value="GIY_YIG"/>
    <property type="match status" value="1"/>
</dbReference>
<dbReference type="SUPFAM" id="SSF82771">
    <property type="entry name" value="GIY-YIG endonuclease"/>
    <property type="match status" value="1"/>
</dbReference>
<gene>
    <name evidence="4" type="primary">LOC111348209</name>
</gene>
<dbReference type="Proteomes" id="UP000301870">
    <property type="component" value="Chromosome 7"/>
</dbReference>
<dbReference type="RefSeq" id="XP_022814510.1">
    <property type="nucleotide sequence ID" value="XM_022958742.1"/>
</dbReference>
<dbReference type="AlphaFoldDB" id="A0A9J7DLR6"/>